<feature type="transmembrane region" description="Helical" evidence="1">
    <location>
        <begin position="199"/>
        <end position="220"/>
    </location>
</feature>
<keyword evidence="1" id="KW-0472">Membrane</keyword>
<keyword evidence="1" id="KW-1133">Transmembrane helix</keyword>
<comment type="caution">
    <text evidence="3">The sequence shown here is derived from an EMBL/GenBank/DDBJ whole genome shotgun (WGS) entry which is preliminary data.</text>
</comment>
<evidence type="ECO:0000313" key="4">
    <source>
        <dbReference type="Proteomes" id="UP000278351"/>
    </source>
</evidence>
<keyword evidence="3" id="KW-0808">Transferase</keyword>
<name>A0A3N4PXB4_9BACT</name>
<evidence type="ECO:0000313" key="3">
    <source>
        <dbReference type="EMBL" id="RPE13352.1"/>
    </source>
</evidence>
<dbReference type="GO" id="GO:0008757">
    <property type="term" value="F:S-adenosylmethionine-dependent methyltransferase activity"/>
    <property type="evidence" value="ECO:0007669"/>
    <property type="project" value="InterPro"/>
</dbReference>
<proteinExistence type="predicted"/>
<feature type="domain" description="Methyltransferase type 11" evidence="2">
    <location>
        <begin position="41"/>
        <end position="125"/>
    </location>
</feature>
<dbReference type="InterPro" id="IPR029063">
    <property type="entry name" value="SAM-dependent_MTases_sf"/>
</dbReference>
<dbReference type="CDD" id="cd02440">
    <property type="entry name" value="AdoMet_MTases"/>
    <property type="match status" value="1"/>
</dbReference>
<protein>
    <submittedName>
        <fullName evidence="3">Class I SAM-dependent methyltransferase</fullName>
    </submittedName>
</protein>
<gene>
    <name evidence="3" type="ORF">EGT74_07440</name>
</gene>
<dbReference type="InterPro" id="IPR013216">
    <property type="entry name" value="Methyltransf_11"/>
</dbReference>
<reference evidence="3 4" key="1">
    <citation type="submission" date="2018-11" db="EMBL/GenBank/DDBJ databases">
        <title>Chitinophaga lutea sp.nov., isolate from arsenic contaminated soil.</title>
        <authorList>
            <person name="Zong Y."/>
        </authorList>
    </citation>
    <scope>NUCLEOTIDE SEQUENCE [LARGE SCALE GENOMIC DNA]</scope>
    <source>
        <strain evidence="3 4">ZY74</strain>
    </source>
</reference>
<evidence type="ECO:0000256" key="1">
    <source>
        <dbReference type="SAM" id="Phobius"/>
    </source>
</evidence>
<dbReference type="RefSeq" id="WP_123845869.1">
    <property type="nucleotide sequence ID" value="NZ_RPDH01000001.1"/>
</dbReference>
<keyword evidence="4" id="KW-1185">Reference proteome</keyword>
<dbReference type="EMBL" id="RPDH01000001">
    <property type="protein sequence ID" value="RPE13352.1"/>
    <property type="molecule type" value="Genomic_DNA"/>
</dbReference>
<dbReference type="OrthoDB" id="9805171at2"/>
<dbReference type="AlphaFoldDB" id="A0A3N4PXB4"/>
<dbReference type="GO" id="GO:0032259">
    <property type="term" value="P:methylation"/>
    <property type="evidence" value="ECO:0007669"/>
    <property type="project" value="UniProtKB-KW"/>
</dbReference>
<sequence length="237" mass="27667">MNNRVTSGFNPNLFHPFYFVRKGLYRAISQYAGRLGGTLMDFGCGSKPYQALFTVEKYIGVDYNGEGHTHENEAIDVFYDGKKIPFPDAYFDSVFTSEVFEHLFNLEEILPELHRVLKPKGKMLITCPFVWNEHEVPNDYARYTRFALEHLLEKHGFNILVTDKSGTFITTIFQMMVVYFSQHLFPRSSWIMKTGVSRFIIKFLFILMPNLTGYLLNAMLPERKDLYQNNILLVEKK</sequence>
<organism evidence="3 4">
    <name type="scientific">Chitinophaga lutea</name>
    <dbReference type="NCBI Taxonomy" id="2488634"/>
    <lineage>
        <taxon>Bacteria</taxon>
        <taxon>Pseudomonadati</taxon>
        <taxon>Bacteroidota</taxon>
        <taxon>Chitinophagia</taxon>
        <taxon>Chitinophagales</taxon>
        <taxon>Chitinophagaceae</taxon>
        <taxon>Chitinophaga</taxon>
    </lineage>
</organism>
<keyword evidence="3" id="KW-0489">Methyltransferase</keyword>
<keyword evidence="1" id="KW-0812">Transmembrane</keyword>
<dbReference type="SUPFAM" id="SSF53335">
    <property type="entry name" value="S-adenosyl-L-methionine-dependent methyltransferases"/>
    <property type="match status" value="1"/>
</dbReference>
<accession>A0A3N4PXB4</accession>
<evidence type="ECO:0000259" key="2">
    <source>
        <dbReference type="Pfam" id="PF08241"/>
    </source>
</evidence>
<dbReference type="Pfam" id="PF08241">
    <property type="entry name" value="Methyltransf_11"/>
    <property type="match status" value="1"/>
</dbReference>
<dbReference type="Gene3D" id="3.40.50.150">
    <property type="entry name" value="Vaccinia Virus protein VP39"/>
    <property type="match status" value="1"/>
</dbReference>
<dbReference type="Proteomes" id="UP000278351">
    <property type="component" value="Unassembled WGS sequence"/>
</dbReference>